<comment type="caution">
    <text evidence="1">The sequence shown here is derived from an EMBL/GenBank/DDBJ whole genome shotgun (WGS) entry which is preliminary data.</text>
</comment>
<sequence>MICQMTWRISGGLERKFDVVNACTLAHNKHDLLSYVCFTFFGSYRTTGSHSVSWWYKVTENCMMSFTVIVI</sequence>
<reference evidence="1" key="2">
    <citation type="submission" date="2020-11" db="EMBL/GenBank/DDBJ databases">
        <authorList>
            <person name="McCartney M.A."/>
            <person name="Auch B."/>
            <person name="Kono T."/>
            <person name="Mallez S."/>
            <person name="Becker A."/>
            <person name="Gohl D.M."/>
            <person name="Silverstein K.A.T."/>
            <person name="Koren S."/>
            <person name="Bechman K.B."/>
            <person name="Herman A."/>
            <person name="Abrahante J.E."/>
            <person name="Garbe J."/>
        </authorList>
    </citation>
    <scope>NUCLEOTIDE SEQUENCE</scope>
    <source>
        <strain evidence="1">Duluth1</strain>
        <tissue evidence="1">Whole animal</tissue>
    </source>
</reference>
<dbReference type="AlphaFoldDB" id="A0A9D3YC30"/>
<reference evidence="1" key="1">
    <citation type="journal article" date="2019" name="bioRxiv">
        <title>The Genome of the Zebra Mussel, Dreissena polymorpha: A Resource for Invasive Species Research.</title>
        <authorList>
            <person name="McCartney M.A."/>
            <person name="Auch B."/>
            <person name="Kono T."/>
            <person name="Mallez S."/>
            <person name="Zhang Y."/>
            <person name="Obille A."/>
            <person name="Becker A."/>
            <person name="Abrahante J.E."/>
            <person name="Garbe J."/>
            <person name="Badalamenti J.P."/>
            <person name="Herman A."/>
            <person name="Mangelson H."/>
            <person name="Liachko I."/>
            <person name="Sullivan S."/>
            <person name="Sone E.D."/>
            <person name="Koren S."/>
            <person name="Silverstein K.A.T."/>
            <person name="Beckman K.B."/>
            <person name="Gohl D.M."/>
        </authorList>
    </citation>
    <scope>NUCLEOTIDE SEQUENCE</scope>
    <source>
        <strain evidence="1">Duluth1</strain>
        <tissue evidence="1">Whole animal</tissue>
    </source>
</reference>
<name>A0A9D3YC30_DREPO</name>
<keyword evidence="2" id="KW-1185">Reference proteome</keyword>
<organism evidence="1 2">
    <name type="scientific">Dreissena polymorpha</name>
    <name type="common">Zebra mussel</name>
    <name type="synonym">Mytilus polymorpha</name>
    <dbReference type="NCBI Taxonomy" id="45954"/>
    <lineage>
        <taxon>Eukaryota</taxon>
        <taxon>Metazoa</taxon>
        <taxon>Spiralia</taxon>
        <taxon>Lophotrochozoa</taxon>
        <taxon>Mollusca</taxon>
        <taxon>Bivalvia</taxon>
        <taxon>Autobranchia</taxon>
        <taxon>Heteroconchia</taxon>
        <taxon>Euheterodonta</taxon>
        <taxon>Imparidentia</taxon>
        <taxon>Neoheterodontei</taxon>
        <taxon>Myida</taxon>
        <taxon>Dreissenoidea</taxon>
        <taxon>Dreissenidae</taxon>
        <taxon>Dreissena</taxon>
    </lineage>
</organism>
<dbReference type="Proteomes" id="UP000828390">
    <property type="component" value="Unassembled WGS sequence"/>
</dbReference>
<proteinExistence type="predicted"/>
<gene>
    <name evidence="1" type="ORF">DPMN_083840</name>
</gene>
<evidence type="ECO:0000313" key="1">
    <source>
        <dbReference type="EMBL" id="KAH3696376.1"/>
    </source>
</evidence>
<evidence type="ECO:0000313" key="2">
    <source>
        <dbReference type="Proteomes" id="UP000828390"/>
    </source>
</evidence>
<protein>
    <submittedName>
        <fullName evidence="1">Uncharacterized protein</fullName>
    </submittedName>
</protein>
<dbReference type="EMBL" id="JAIWYP010000016">
    <property type="protein sequence ID" value="KAH3696376.1"/>
    <property type="molecule type" value="Genomic_DNA"/>
</dbReference>
<accession>A0A9D3YC30</accession>